<dbReference type="EMBL" id="JAGWCR010000001">
    <property type="protein sequence ID" value="MBS3647564.1"/>
    <property type="molecule type" value="Genomic_DNA"/>
</dbReference>
<sequence length="61" mass="6575">MTAKAPPTPPENQSHKGTGDMKTAPRDEQPKGGTSVDNPDKRGHQGNSAINLTPQRKVQDR</sequence>
<feature type="compositionally biased region" description="Basic and acidic residues" evidence="1">
    <location>
        <begin position="13"/>
        <end position="30"/>
    </location>
</feature>
<reference evidence="2" key="1">
    <citation type="submission" date="2021-04" db="EMBL/GenBank/DDBJ databases">
        <title>Pseudaminobacter soli sp. nov., isolated from paddy soil contaminated by heavy metals.</title>
        <authorList>
            <person name="Zhang K."/>
        </authorList>
    </citation>
    <scope>NUCLEOTIDE SEQUENCE</scope>
    <source>
        <strain evidence="2">19-2017</strain>
    </source>
</reference>
<name>A0A942DVE0_9HYPH</name>
<comment type="caution">
    <text evidence="2">The sequence shown here is derived from an EMBL/GenBank/DDBJ whole genome shotgun (WGS) entry which is preliminary data.</text>
</comment>
<protein>
    <submittedName>
        <fullName evidence="2">Uncharacterized protein</fullName>
    </submittedName>
</protein>
<keyword evidence="3" id="KW-1185">Reference proteome</keyword>
<dbReference type="RefSeq" id="WP_188253081.1">
    <property type="nucleotide sequence ID" value="NZ_JABVCF010000001.1"/>
</dbReference>
<dbReference type="Proteomes" id="UP000680348">
    <property type="component" value="Unassembled WGS sequence"/>
</dbReference>
<gene>
    <name evidence="2" type="ORF">KEU06_02845</name>
</gene>
<accession>A0A942DVE0</accession>
<feature type="compositionally biased region" description="Polar residues" evidence="1">
    <location>
        <begin position="45"/>
        <end position="61"/>
    </location>
</feature>
<evidence type="ECO:0000313" key="2">
    <source>
        <dbReference type="EMBL" id="MBS3647564.1"/>
    </source>
</evidence>
<dbReference type="AlphaFoldDB" id="A0A942DVE0"/>
<evidence type="ECO:0000313" key="3">
    <source>
        <dbReference type="Proteomes" id="UP000680348"/>
    </source>
</evidence>
<organism evidence="2 3">
    <name type="scientific">Pseudaminobacter soli</name>
    <name type="common">ex Zhang et al. 2022</name>
    <dbReference type="NCBI Taxonomy" id="2831468"/>
    <lineage>
        <taxon>Bacteria</taxon>
        <taxon>Pseudomonadati</taxon>
        <taxon>Pseudomonadota</taxon>
        <taxon>Alphaproteobacteria</taxon>
        <taxon>Hyphomicrobiales</taxon>
        <taxon>Phyllobacteriaceae</taxon>
        <taxon>Pseudaminobacter</taxon>
    </lineage>
</organism>
<evidence type="ECO:0000256" key="1">
    <source>
        <dbReference type="SAM" id="MobiDB-lite"/>
    </source>
</evidence>
<feature type="region of interest" description="Disordered" evidence="1">
    <location>
        <begin position="1"/>
        <end position="61"/>
    </location>
</feature>
<proteinExistence type="predicted"/>
<feature type="compositionally biased region" description="Pro residues" evidence="1">
    <location>
        <begin position="1"/>
        <end position="10"/>
    </location>
</feature>